<dbReference type="RefSeq" id="WP_397018641.1">
    <property type="nucleotide sequence ID" value="NZ_JBITMB010000001.1"/>
</dbReference>
<protein>
    <recommendedName>
        <fullName evidence="4">Secreted protein</fullName>
    </recommendedName>
</protein>
<name>A0ABW7ZX46_9ACTN</name>
<comment type="caution">
    <text evidence="2">The sequence shown here is derived from an EMBL/GenBank/DDBJ whole genome shotgun (WGS) entry which is preliminary data.</text>
</comment>
<dbReference type="Proteomes" id="UP001612928">
    <property type="component" value="Unassembled WGS sequence"/>
</dbReference>
<evidence type="ECO:0008006" key="4">
    <source>
        <dbReference type="Google" id="ProtNLM"/>
    </source>
</evidence>
<organism evidence="2 3">
    <name type="scientific">Nonomuraea indica</name>
    <dbReference type="NCBI Taxonomy" id="1581193"/>
    <lineage>
        <taxon>Bacteria</taxon>
        <taxon>Bacillati</taxon>
        <taxon>Actinomycetota</taxon>
        <taxon>Actinomycetes</taxon>
        <taxon>Streptosporangiales</taxon>
        <taxon>Streptosporangiaceae</taxon>
        <taxon>Nonomuraea</taxon>
    </lineage>
</organism>
<gene>
    <name evidence="2" type="ORF">ACIBP5_04035</name>
</gene>
<accession>A0ABW7ZX46</accession>
<evidence type="ECO:0000256" key="1">
    <source>
        <dbReference type="SAM" id="SignalP"/>
    </source>
</evidence>
<evidence type="ECO:0000313" key="2">
    <source>
        <dbReference type="EMBL" id="MFI7439119.1"/>
    </source>
</evidence>
<keyword evidence="1" id="KW-0732">Signal</keyword>
<sequence length="121" mass="12904">MCIMWRLCGPRQCRGLVVLLGLLTVAHLYAHTPHHDVVAAQAVSCPGKPLNGHDDEHAHSHALLIPSSVYAPTSRNTGVVMQVFESAGAAQGASARLSARAPPTAYRGRAAELRTLEVCRC</sequence>
<evidence type="ECO:0000313" key="3">
    <source>
        <dbReference type="Proteomes" id="UP001612928"/>
    </source>
</evidence>
<reference evidence="2 3" key="1">
    <citation type="submission" date="2024-10" db="EMBL/GenBank/DDBJ databases">
        <title>The Natural Products Discovery Center: Release of the First 8490 Sequenced Strains for Exploring Actinobacteria Biosynthetic Diversity.</title>
        <authorList>
            <person name="Kalkreuter E."/>
            <person name="Kautsar S.A."/>
            <person name="Yang D."/>
            <person name="Bader C.D."/>
            <person name="Teijaro C.N."/>
            <person name="Fluegel L."/>
            <person name="Davis C.M."/>
            <person name="Simpson J.R."/>
            <person name="Lauterbach L."/>
            <person name="Steele A.D."/>
            <person name="Gui C."/>
            <person name="Meng S."/>
            <person name="Li G."/>
            <person name="Viehrig K."/>
            <person name="Ye F."/>
            <person name="Su P."/>
            <person name="Kiefer A.F."/>
            <person name="Nichols A."/>
            <person name="Cepeda A.J."/>
            <person name="Yan W."/>
            <person name="Fan B."/>
            <person name="Jiang Y."/>
            <person name="Adhikari A."/>
            <person name="Zheng C.-J."/>
            <person name="Schuster L."/>
            <person name="Cowan T.M."/>
            <person name="Smanski M.J."/>
            <person name="Chevrette M.G."/>
            <person name="De Carvalho L.P.S."/>
            <person name="Shen B."/>
        </authorList>
    </citation>
    <scope>NUCLEOTIDE SEQUENCE [LARGE SCALE GENOMIC DNA]</scope>
    <source>
        <strain evidence="2 3">NPDC049503</strain>
    </source>
</reference>
<feature type="chain" id="PRO_5046481235" description="Secreted protein" evidence="1">
    <location>
        <begin position="31"/>
        <end position="121"/>
    </location>
</feature>
<proteinExistence type="predicted"/>
<dbReference type="EMBL" id="JBITMB010000001">
    <property type="protein sequence ID" value="MFI7439119.1"/>
    <property type="molecule type" value="Genomic_DNA"/>
</dbReference>
<feature type="signal peptide" evidence="1">
    <location>
        <begin position="1"/>
        <end position="30"/>
    </location>
</feature>
<keyword evidence="3" id="KW-1185">Reference proteome</keyword>